<dbReference type="SMART" id="SM00387">
    <property type="entry name" value="HATPase_c"/>
    <property type="match status" value="1"/>
</dbReference>
<dbReference type="SUPFAM" id="SSF55874">
    <property type="entry name" value="ATPase domain of HSP90 chaperone/DNA topoisomerase II/histidine kinase"/>
    <property type="match status" value="1"/>
</dbReference>
<feature type="domain" description="Histidine kinase" evidence="9">
    <location>
        <begin position="119"/>
        <end position="339"/>
    </location>
</feature>
<evidence type="ECO:0000256" key="8">
    <source>
        <dbReference type="SAM" id="Coils"/>
    </source>
</evidence>
<gene>
    <name evidence="10" type="ORF">H8E29_09280</name>
</gene>
<dbReference type="Pfam" id="PF00512">
    <property type="entry name" value="HisKA"/>
    <property type="match status" value="1"/>
</dbReference>
<keyword evidence="8" id="KW-0175">Coiled coil</keyword>
<proteinExistence type="predicted"/>
<reference evidence="10 11" key="1">
    <citation type="submission" date="2020-08" db="EMBL/GenBank/DDBJ databases">
        <title>Bridging the membrane lipid divide: bacteria of the FCB group superphylum have the potential to synthesize archaeal ether lipids.</title>
        <authorList>
            <person name="Villanueva L."/>
            <person name="Von Meijenfeldt F.A.B."/>
            <person name="Westbye A.B."/>
            <person name="Yadav S."/>
            <person name="Hopmans E.C."/>
            <person name="Dutilh B.E."/>
            <person name="Sinninghe Damste J.S."/>
        </authorList>
    </citation>
    <scope>NUCLEOTIDE SEQUENCE [LARGE SCALE GENOMIC DNA]</scope>
    <source>
        <strain evidence="10">NIOZ-UU36</strain>
    </source>
</reference>
<dbReference type="CDD" id="cd00082">
    <property type="entry name" value="HisKA"/>
    <property type="match status" value="1"/>
</dbReference>
<dbReference type="InterPro" id="IPR005467">
    <property type="entry name" value="His_kinase_dom"/>
</dbReference>
<comment type="caution">
    <text evidence="10">The sequence shown here is derived from an EMBL/GenBank/DDBJ whole genome shotgun (WGS) entry which is preliminary data.</text>
</comment>
<dbReference type="InterPro" id="IPR003594">
    <property type="entry name" value="HATPase_dom"/>
</dbReference>
<dbReference type="PANTHER" id="PTHR43711:SF1">
    <property type="entry name" value="HISTIDINE KINASE 1"/>
    <property type="match status" value="1"/>
</dbReference>
<keyword evidence="6" id="KW-0902">Two-component regulatory system</keyword>
<name>A0A8J6TIZ4_9CHLR</name>
<keyword evidence="5" id="KW-0418">Kinase</keyword>
<keyword evidence="7" id="KW-0472">Membrane</keyword>
<dbReference type="Gene3D" id="3.30.565.10">
    <property type="entry name" value="Histidine kinase-like ATPase, C-terminal domain"/>
    <property type="match status" value="1"/>
</dbReference>
<comment type="catalytic activity">
    <reaction evidence="1">
        <text>ATP + protein L-histidine = ADP + protein N-phospho-L-histidine.</text>
        <dbReference type="EC" id="2.7.13.3"/>
    </reaction>
</comment>
<dbReference type="Proteomes" id="UP000614469">
    <property type="component" value="Unassembled WGS sequence"/>
</dbReference>
<sequence length="343" mass="38106">MTNPNLMLIPEMLVPRLGEHLVKQGHISDDDLKKALAYQQERKTSGNILLIGQTLLELNIVSKDLLDRAITEQILQLRSALQDTNRNLEQHVLERTAELQNALEKLSDLSELKTNFISNISHELRTPLTVIKGYLDLLVTESLGGINEEQKEAVEISRQATIRLESLVEDLIMVSISSRGELTLNRKIIDIRPIAHLAVEAVSNKAEDREVSVVEVLDEVLPTIHADKQKLTWVLGQLLDNGIKFTPAGGRVELRIEQEGEKLISIIVSDTGIGIPVGRLNELFRPFHQLDNAASRRYGGMGLGLLLVQQIVEAHGSMLDINSVEGRGTTIKFPLLAASEIKE</sequence>
<evidence type="ECO:0000259" key="9">
    <source>
        <dbReference type="PROSITE" id="PS50109"/>
    </source>
</evidence>
<evidence type="ECO:0000313" key="11">
    <source>
        <dbReference type="Proteomes" id="UP000614469"/>
    </source>
</evidence>
<dbReference type="InterPro" id="IPR050736">
    <property type="entry name" value="Sensor_HK_Regulatory"/>
</dbReference>
<evidence type="ECO:0000256" key="4">
    <source>
        <dbReference type="ARBA" id="ARBA00022679"/>
    </source>
</evidence>
<feature type="coiled-coil region" evidence="8">
    <location>
        <begin position="74"/>
        <end position="105"/>
    </location>
</feature>
<dbReference type="EMBL" id="JACNJN010000110">
    <property type="protein sequence ID" value="MBC8335444.1"/>
    <property type="molecule type" value="Genomic_DNA"/>
</dbReference>
<evidence type="ECO:0000256" key="2">
    <source>
        <dbReference type="ARBA" id="ARBA00012438"/>
    </source>
</evidence>
<evidence type="ECO:0000256" key="6">
    <source>
        <dbReference type="ARBA" id="ARBA00023012"/>
    </source>
</evidence>
<dbReference type="InterPro" id="IPR037257">
    <property type="entry name" value="T2SS_E_N_sf"/>
</dbReference>
<protein>
    <recommendedName>
        <fullName evidence="2">histidine kinase</fullName>
        <ecNumber evidence="2">2.7.13.3</ecNumber>
    </recommendedName>
</protein>
<dbReference type="PROSITE" id="PS50109">
    <property type="entry name" value="HIS_KIN"/>
    <property type="match status" value="1"/>
</dbReference>
<keyword evidence="4" id="KW-0808">Transferase</keyword>
<dbReference type="InterPro" id="IPR004358">
    <property type="entry name" value="Sig_transdc_His_kin-like_C"/>
</dbReference>
<dbReference type="SUPFAM" id="SSF47384">
    <property type="entry name" value="Homodimeric domain of signal transducing histidine kinase"/>
    <property type="match status" value="1"/>
</dbReference>
<evidence type="ECO:0000256" key="5">
    <source>
        <dbReference type="ARBA" id="ARBA00022777"/>
    </source>
</evidence>
<dbReference type="SUPFAM" id="SSF160246">
    <property type="entry name" value="EspE N-terminal domain-like"/>
    <property type="match status" value="1"/>
</dbReference>
<organism evidence="10 11">
    <name type="scientific">Candidatus Desulfolinea nitratireducens</name>
    <dbReference type="NCBI Taxonomy" id="2841698"/>
    <lineage>
        <taxon>Bacteria</taxon>
        <taxon>Bacillati</taxon>
        <taxon>Chloroflexota</taxon>
        <taxon>Anaerolineae</taxon>
        <taxon>Anaerolineales</taxon>
        <taxon>Anaerolineales incertae sedis</taxon>
        <taxon>Candidatus Desulfolinea</taxon>
    </lineage>
</organism>
<dbReference type="SMART" id="SM00388">
    <property type="entry name" value="HisKA"/>
    <property type="match status" value="1"/>
</dbReference>
<dbReference type="Pfam" id="PF02518">
    <property type="entry name" value="HATPase_c"/>
    <property type="match status" value="1"/>
</dbReference>
<dbReference type="GO" id="GO:0000155">
    <property type="term" value="F:phosphorelay sensor kinase activity"/>
    <property type="evidence" value="ECO:0007669"/>
    <property type="project" value="InterPro"/>
</dbReference>
<dbReference type="InterPro" id="IPR003661">
    <property type="entry name" value="HisK_dim/P_dom"/>
</dbReference>
<dbReference type="FunFam" id="1.10.287.130:FF:000001">
    <property type="entry name" value="Two-component sensor histidine kinase"/>
    <property type="match status" value="1"/>
</dbReference>
<evidence type="ECO:0000256" key="1">
    <source>
        <dbReference type="ARBA" id="ARBA00000085"/>
    </source>
</evidence>
<dbReference type="InterPro" id="IPR036097">
    <property type="entry name" value="HisK_dim/P_sf"/>
</dbReference>
<dbReference type="InterPro" id="IPR036890">
    <property type="entry name" value="HATPase_C_sf"/>
</dbReference>
<dbReference type="Gene3D" id="1.10.287.130">
    <property type="match status" value="1"/>
</dbReference>
<evidence type="ECO:0000313" key="10">
    <source>
        <dbReference type="EMBL" id="MBC8335444.1"/>
    </source>
</evidence>
<dbReference type="EC" id="2.7.13.3" evidence="2"/>
<evidence type="ECO:0000256" key="7">
    <source>
        <dbReference type="ARBA" id="ARBA00023136"/>
    </source>
</evidence>
<evidence type="ECO:0000256" key="3">
    <source>
        <dbReference type="ARBA" id="ARBA00022553"/>
    </source>
</evidence>
<dbReference type="PRINTS" id="PR00344">
    <property type="entry name" value="BCTRLSENSOR"/>
</dbReference>
<dbReference type="FunFam" id="3.30.565.10:FF:000006">
    <property type="entry name" value="Sensor histidine kinase WalK"/>
    <property type="match status" value="1"/>
</dbReference>
<keyword evidence="3" id="KW-0597">Phosphoprotein</keyword>
<accession>A0A8J6TIZ4</accession>
<dbReference type="PANTHER" id="PTHR43711">
    <property type="entry name" value="TWO-COMPONENT HISTIDINE KINASE"/>
    <property type="match status" value="1"/>
</dbReference>
<dbReference type="AlphaFoldDB" id="A0A8J6TIZ4"/>